<reference evidence="1 2" key="1">
    <citation type="submission" date="2023-04" db="EMBL/GenBank/DDBJ databases">
        <title>Funneling lignin-derived compounds into biodiesel using alkali-halophilic Citricoccus sp. P2.</title>
        <authorList>
            <person name="Luo C.-B."/>
        </authorList>
    </citation>
    <scope>NUCLEOTIDE SEQUENCE [LARGE SCALE GENOMIC DNA]</scope>
    <source>
        <strain evidence="1 2">P2</strain>
    </source>
</reference>
<accession>A0ABY8HA13</accession>
<dbReference type="InterPro" id="IPR013901">
    <property type="entry name" value="Anthrone_oxy"/>
</dbReference>
<evidence type="ECO:0000313" key="1">
    <source>
        <dbReference type="EMBL" id="WFP17866.1"/>
    </source>
</evidence>
<gene>
    <name evidence="1" type="ORF">P8192_01675</name>
</gene>
<keyword evidence="2" id="KW-1185">Reference proteome</keyword>
<sequence>MAAAASLAVALGVTIVGNVPINLRTGRIREASAPEGFMAMRRRWDVLQLVRGSLQLIGFILVTISLGSN</sequence>
<evidence type="ECO:0000313" key="2">
    <source>
        <dbReference type="Proteomes" id="UP001219037"/>
    </source>
</evidence>
<proteinExistence type="predicted"/>
<dbReference type="Proteomes" id="UP001219037">
    <property type="component" value="Chromosome"/>
</dbReference>
<dbReference type="Pfam" id="PF08592">
    <property type="entry name" value="Anthrone_oxy"/>
    <property type="match status" value="1"/>
</dbReference>
<name>A0ABY8HA13_9MICC</name>
<dbReference type="RefSeq" id="WP_278159689.1">
    <property type="nucleotide sequence ID" value="NZ_CP121252.1"/>
</dbReference>
<protein>
    <submittedName>
        <fullName evidence="1">DUF1772 domain-containing protein</fullName>
    </submittedName>
</protein>
<dbReference type="EMBL" id="CP121252">
    <property type="protein sequence ID" value="WFP17866.1"/>
    <property type="molecule type" value="Genomic_DNA"/>
</dbReference>
<organism evidence="1 2">
    <name type="scientific">Citricoccus muralis</name>
    <dbReference type="NCBI Taxonomy" id="169134"/>
    <lineage>
        <taxon>Bacteria</taxon>
        <taxon>Bacillati</taxon>
        <taxon>Actinomycetota</taxon>
        <taxon>Actinomycetes</taxon>
        <taxon>Micrococcales</taxon>
        <taxon>Micrococcaceae</taxon>
        <taxon>Citricoccus</taxon>
    </lineage>
</organism>